<dbReference type="PROSITE" id="PS51767">
    <property type="entry name" value="PEPTIDASE_A1"/>
    <property type="match status" value="1"/>
</dbReference>
<dbReference type="SUPFAM" id="SSF50630">
    <property type="entry name" value="Acid proteases"/>
    <property type="match status" value="1"/>
</dbReference>
<feature type="active site" evidence="2">
    <location>
        <position position="146"/>
    </location>
</feature>
<evidence type="ECO:0000313" key="6">
    <source>
        <dbReference type="Proteomes" id="UP000243459"/>
    </source>
</evidence>
<dbReference type="FunFam" id="2.40.70.10:FF:000021">
    <property type="entry name" value="Aspartyl protease AED1"/>
    <property type="match status" value="1"/>
</dbReference>
<name>A0A5P1FDS9_ASPOF</name>
<dbReference type="FunFam" id="2.40.70.10:FF:000049">
    <property type="entry name" value="Aspartyl protease AED1"/>
    <property type="match status" value="1"/>
</dbReference>
<evidence type="ECO:0000256" key="1">
    <source>
        <dbReference type="ARBA" id="ARBA00007447"/>
    </source>
</evidence>
<feature type="signal peptide" evidence="3">
    <location>
        <begin position="1"/>
        <end position="24"/>
    </location>
</feature>
<comment type="similarity">
    <text evidence="1">Belongs to the peptidase A1 family.</text>
</comment>
<dbReference type="OrthoDB" id="2747330at2759"/>
<evidence type="ECO:0000313" key="5">
    <source>
        <dbReference type="EMBL" id="ONK74761.1"/>
    </source>
</evidence>
<dbReference type="Proteomes" id="UP000243459">
    <property type="component" value="Chromosome 3"/>
</dbReference>
<evidence type="ECO:0000256" key="3">
    <source>
        <dbReference type="SAM" id="SignalP"/>
    </source>
</evidence>
<feature type="active site" evidence="2">
    <location>
        <position position="351"/>
    </location>
</feature>
<dbReference type="InterPro" id="IPR032861">
    <property type="entry name" value="TAXi_N"/>
</dbReference>
<dbReference type="EMBL" id="CM007383">
    <property type="protein sequence ID" value="ONK74761.1"/>
    <property type="molecule type" value="Genomic_DNA"/>
</dbReference>
<keyword evidence="6" id="KW-1185">Reference proteome</keyword>
<protein>
    <recommendedName>
        <fullName evidence="4">Peptidase A1 domain-containing protein</fullName>
    </recommendedName>
</protein>
<dbReference type="GO" id="GO:0006508">
    <property type="term" value="P:proteolysis"/>
    <property type="evidence" value="ECO:0007669"/>
    <property type="project" value="InterPro"/>
</dbReference>
<dbReference type="Gramene" id="ONK74761">
    <property type="protein sequence ID" value="ONK74761"/>
    <property type="gene ID" value="A4U43_C03F9880"/>
</dbReference>
<sequence length="477" mass="52427">MATMRWLIHQLLLSLLLLVAVGSGVHCTADTTVISLEELHWRRSRPSQPLLPQRSRREKDAIVLEMRHHSTSWEPTPNQEDKLQMIMVSDEARVSYLLSRMNKISSKSQQGSSKAQIPLTSGRKLQTLNYIVNIELGSRKMTVIVDTGSDLTWIQCQPCQSCYNQQDPIFDPSTSLSYQPIQCNSPTCHSLQVSTGDSSNCSLNHPSCTYAISYGDGSYTRGILARDQIKLAGTVIEGFAFGCGQNNRGLFGGTSGLMGLAQSELSLVSQTTDQFGGFFSYCLPTKEFDSSGALVLGSDSSSYRNSTPVVYTRMILDPNQSPFYFLNLTGMSIGGVSLQASGFLSGKILIDSGTVITRLVPSIYKAVKDEFLEQFSQYPSVPGFSILDTCFDLSGKKEVNIPTVKLEFESAVEVEVDVSGVFYFVKSDASQVCLAFTGLSYEDEVGIIGNYQQKNLRVVYDTMGSRLGFAEETCGYN</sequence>
<dbReference type="InterPro" id="IPR033121">
    <property type="entry name" value="PEPTIDASE_A1"/>
</dbReference>
<dbReference type="Pfam" id="PF14541">
    <property type="entry name" value="TAXi_C"/>
    <property type="match status" value="1"/>
</dbReference>
<gene>
    <name evidence="5" type="ORF">A4U43_C03F9880</name>
</gene>
<evidence type="ECO:0000259" key="4">
    <source>
        <dbReference type="PROSITE" id="PS51767"/>
    </source>
</evidence>
<dbReference type="PANTHER" id="PTHR13683">
    <property type="entry name" value="ASPARTYL PROTEASES"/>
    <property type="match status" value="1"/>
</dbReference>
<dbReference type="InterPro" id="IPR033873">
    <property type="entry name" value="CND41-like"/>
</dbReference>
<dbReference type="OMA" id="HCLEVTR"/>
<dbReference type="InterPro" id="IPR032799">
    <property type="entry name" value="TAXi_C"/>
</dbReference>
<dbReference type="InterPro" id="IPR021109">
    <property type="entry name" value="Peptidase_aspartic_dom_sf"/>
</dbReference>
<accession>A0A5P1FDS9</accession>
<dbReference type="PANTHER" id="PTHR13683:SF827">
    <property type="entry name" value="PEPTIDASE A1 DOMAIN-CONTAINING PROTEIN"/>
    <property type="match status" value="1"/>
</dbReference>
<dbReference type="PROSITE" id="PS00141">
    <property type="entry name" value="ASP_PROTEASE"/>
    <property type="match status" value="1"/>
</dbReference>
<dbReference type="Gene3D" id="2.40.70.10">
    <property type="entry name" value="Acid Proteases"/>
    <property type="match status" value="2"/>
</dbReference>
<dbReference type="InterPro" id="IPR001461">
    <property type="entry name" value="Aspartic_peptidase_A1"/>
</dbReference>
<keyword evidence="3" id="KW-0732">Signal</keyword>
<reference evidence="6" key="1">
    <citation type="journal article" date="2017" name="Nat. Commun.">
        <title>The asparagus genome sheds light on the origin and evolution of a young Y chromosome.</title>
        <authorList>
            <person name="Harkess A."/>
            <person name="Zhou J."/>
            <person name="Xu C."/>
            <person name="Bowers J.E."/>
            <person name="Van der Hulst R."/>
            <person name="Ayyampalayam S."/>
            <person name="Mercati F."/>
            <person name="Riccardi P."/>
            <person name="McKain M.R."/>
            <person name="Kakrana A."/>
            <person name="Tang H."/>
            <person name="Ray J."/>
            <person name="Groenendijk J."/>
            <person name="Arikit S."/>
            <person name="Mathioni S.M."/>
            <person name="Nakano M."/>
            <person name="Shan H."/>
            <person name="Telgmann-Rauber A."/>
            <person name="Kanno A."/>
            <person name="Yue Z."/>
            <person name="Chen H."/>
            <person name="Li W."/>
            <person name="Chen Y."/>
            <person name="Xu X."/>
            <person name="Zhang Y."/>
            <person name="Luo S."/>
            <person name="Chen H."/>
            <person name="Gao J."/>
            <person name="Mao Z."/>
            <person name="Pires J.C."/>
            <person name="Luo M."/>
            <person name="Kudrna D."/>
            <person name="Wing R.A."/>
            <person name="Meyers B.C."/>
            <person name="Yi K."/>
            <person name="Kong H."/>
            <person name="Lavrijsen P."/>
            <person name="Sunseri F."/>
            <person name="Falavigna A."/>
            <person name="Ye Y."/>
            <person name="Leebens-Mack J.H."/>
            <person name="Chen G."/>
        </authorList>
    </citation>
    <scope>NUCLEOTIDE SEQUENCE [LARGE SCALE GENOMIC DNA]</scope>
    <source>
        <strain evidence="6">cv. DH0086</strain>
    </source>
</reference>
<proteinExistence type="inferred from homology"/>
<dbReference type="InterPro" id="IPR001969">
    <property type="entry name" value="Aspartic_peptidase_AS"/>
</dbReference>
<dbReference type="Pfam" id="PF14543">
    <property type="entry name" value="TAXi_N"/>
    <property type="match status" value="1"/>
</dbReference>
<evidence type="ECO:0000256" key="2">
    <source>
        <dbReference type="PIRSR" id="PIRSR601461-1"/>
    </source>
</evidence>
<feature type="chain" id="PRO_5024322410" description="Peptidase A1 domain-containing protein" evidence="3">
    <location>
        <begin position="25"/>
        <end position="477"/>
    </location>
</feature>
<feature type="domain" description="Peptidase A1" evidence="4">
    <location>
        <begin position="130"/>
        <end position="470"/>
    </location>
</feature>
<dbReference type="GO" id="GO:0004190">
    <property type="term" value="F:aspartic-type endopeptidase activity"/>
    <property type="evidence" value="ECO:0007669"/>
    <property type="project" value="InterPro"/>
</dbReference>
<organism evidence="5 6">
    <name type="scientific">Asparagus officinalis</name>
    <name type="common">Garden asparagus</name>
    <dbReference type="NCBI Taxonomy" id="4686"/>
    <lineage>
        <taxon>Eukaryota</taxon>
        <taxon>Viridiplantae</taxon>
        <taxon>Streptophyta</taxon>
        <taxon>Embryophyta</taxon>
        <taxon>Tracheophyta</taxon>
        <taxon>Spermatophyta</taxon>
        <taxon>Magnoliopsida</taxon>
        <taxon>Liliopsida</taxon>
        <taxon>Asparagales</taxon>
        <taxon>Asparagaceae</taxon>
        <taxon>Asparagoideae</taxon>
        <taxon>Asparagus</taxon>
    </lineage>
</organism>
<dbReference type="AlphaFoldDB" id="A0A5P1FDS9"/>
<dbReference type="CDD" id="cd05472">
    <property type="entry name" value="cnd41_like"/>
    <property type="match status" value="1"/>
</dbReference>